<dbReference type="Gene3D" id="1.25.40.10">
    <property type="entry name" value="Tetratricopeptide repeat domain"/>
    <property type="match status" value="2"/>
</dbReference>
<name>A0A7K1L550_9ACTN</name>
<dbReference type="InterPro" id="IPR011990">
    <property type="entry name" value="TPR-like_helical_dom_sf"/>
</dbReference>
<dbReference type="GO" id="GO:0043531">
    <property type="term" value="F:ADP binding"/>
    <property type="evidence" value="ECO:0007669"/>
    <property type="project" value="InterPro"/>
</dbReference>
<gene>
    <name evidence="2" type="ORF">GNZ18_23495</name>
</gene>
<feature type="compositionally biased region" description="Polar residues" evidence="1">
    <location>
        <begin position="21"/>
        <end position="30"/>
    </location>
</feature>
<dbReference type="EMBL" id="WOFH01000008">
    <property type="protein sequence ID" value="MUN39540.1"/>
    <property type="molecule type" value="Genomic_DNA"/>
</dbReference>
<sequence>MTGPAPEPAAPRRASMKATASEGSSITQVLGDQHIHPPPPRAPSVVAVRTLPRDVAAFTGRADEVERLLAAAGQQRVVAIHAVEGMPGVGKTALVTHVAHRLADRFPDGQLFVGLHAHTPGLAAADPAEVLYGLLVGTGMQPGQVPTGLDERARWWRDRMAGKRVLLVLDDAAGHGQIEPLLPGAPGCLVLITSRRPIDLDDADPLLLGVLADEEAIALFTRLTRHTFTGEQAGQVAELVGRCAGLPLAIALLAGKVRRHLRRPGPGLAELAARFAEADRLTQLTAGGRPGDRAVTVSFDMSYRDLPPDRQRLFRLLGLHPGPDIDAYAAAALTAAPLAHTRDLLEALREEYLLQPLGAGRYRMHDLLRDYARTLATHDSATDRDTALDRLLDYYTHSAHTADRHLPRSLRSVSAPAASTMAGPDLRDHAEALVWMRTERANLLACIDHATTHQLHDRTITLTAALAGVLHQDGPWSLASALHQNAIAAARHTHNHLSLANALNELGRVRTLVGDYAQAADLQEQARALCRDLGDRRGEATALNDLGRICYMTDDYAQASALFDQARALCRDLGDRRGEATALNDLGRIRTQTGDYAQATDLQEQARALYRDLGNRGGEANTLNDLGRIRTQTGDYAQATDLQEQARALYRDLGNRLGEANTLNDLGRIRFVTGDYARATDLLGQALVLYRDLGNRLGEANALWDLGRIRTATGDYAQATGLQEQALTLYRDLGDRNGEANALWDLGRIRTATGDYAQATGLQEQALALYRDLGNRNGEACTLHELGRIRTLTGEHPQASGLFERALMVFQEVDDRQGETETLCSMGELLRETAALDQARAVYEQALGLARQIGSPLDEAHALEGTARTIARAGEEAAAIGPLREAVGIYERLGVPEAASAAAYLAELEARHSAH</sequence>
<evidence type="ECO:0000313" key="3">
    <source>
        <dbReference type="Proteomes" id="UP000432015"/>
    </source>
</evidence>
<dbReference type="SUPFAM" id="SSF52540">
    <property type="entry name" value="P-loop containing nucleoside triphosphate hydrolases"/>
    <property type="match status" value="1"/>
</dbReference>
<dbReference type="InterPro" id="IPR019734">
    <property type="entry name" value="TPR_rpt"/>
</dbReference>
<dbReference type="AlphaFoldDB" id="A0A7K1L550"/>
<protein>
    <submittedName>
        <fullName evidence="2">Tetratricopeptide repeat protein</fullName>
    </submittedName>
</protein>
<dbReference type="PANTHER" id="PTHR47691">
    <property type="entry name" value="REGULATOR-RELATED"/>
    <property type="match status" value="1"/>
</dbReference>
<organism evidence="2 3">
    <name type="scientific">Actinomadura litoris</name>
    <dbReference type="NCBI Taxonomy" id="2678616"/>
    <lineage>
        <taxon>Bacteria</taxon>
        <taxon>Bacillati</taxon>
        <taxon>Actinomycetota</taxon>
        <taxon>Actinomycetes</taxon>
        <taxon>Streptosporangiales</taxon>
        <taxon>Thermomonosporaceae</taxon>
        <taxon>Actinomadura</taxon>
    </lineage>
</organism>
<dbReference type="PANTHER" id="PTHR47691:SF3">
    <property type="entry name" value="HTH-TYPE TRANSCRIPTIONAL REGULATOR RV0890C-RELATED"/>
    <property type="match status" value="1"/>
</dbReference>
<dbReference type="InterPro" id="IPR036388">
    <property type="entry name" value="WH-like_DNA-bd_sf"/>
</dbReference>
<comment type="caution">
    <text evidence="2">The sequence shown here is derived from an EMBL/GenBank/DDBJ whole genome shotgun (WGS) entry which is preliminary data.</text>
</comment>
<dbReference type="SMART" id="SM00028">
    <property type="entry name" value="TPR"/>
    <property type="match status" value="9"/>
</dbReference>
<dbReference type="Proteomes" id="UP000432015">
    <property type="component" value="Unassembled WGS sequence"/>
</dbReference>
<evidence type="ECO:0000313" key="2">
    <source>
        <dbReference type="EMBL" id="MUN39540.1"/>
    </source>
</evidence>
<keyword evidence="3" id="KW-1185">Reference proteome</keyword>
<dbReference type="Gene3D" id="1.10.10.10">
    <property type="entry name" value="Winged helix-like DNA-binding domain superfamily/Winged helix DNA-binding domain"/>
    <property type="match status" value="1"/>
</dbReference>
<feature type="region of interest" description="Disordered" evidence="1">
    <location>
        <begin position="1"/>
        <end position="43"/>
    </location>
</feature>
<dbReference type="PRINTS" id="PR00364">
    <property type="entry name" value="DISEASERSIST"/>
</dbReference>
<proteinExistence type="predicted"/>
<evidence type="ECO:0000256" key="1">
    <source>
        <dbReference type="SAM" id="MobiDB-lite"/>
    </source>
</evidence>
<reference evidence="2 3" key="1">
    <citation type="submission" date="2019-11" db="EMBL/GenBank/DDBJ databases">
        <authorList>
            <person name="Cao P."/>
        </authorList>
    </citation>
    <scope>NUCLEOTIDE SEQUENCE [LARGE SCALE GENOMIC DNA]</scope>
    <source>
        <strain evidence="2 3">NEAU-AAG5</strain>
    </source>
</reference>
<dbReference type="Pfam" id="PF13424">
    <property type="entry name" value="TPR_12"/>
    <property type="match status" value="5"/>
</dbReference>
<dbReference type="Gene3D" id="3.40.50.300">
    <property type="entry name" value="P-loop containing nucleotide triphosphate hydrolases"/>
    <property type="match status" value="1"/>
</dbReference>
<dbReference type="SUPFAM" id="SSF48452">
    <property type="entry name" value="TPR-like"/>
    <property type="match status" value="3"/>
</dbReference>
<accession>A0A7K1L550</accession>
<dbReference type="InterPro" id="IPR027417">
    <property type="entry name" value="P-loop_NTPase"/>
</dbReference>